<protein>
    <recommendedName>
        <fullName evidence="5">Sin3-associated polypeptide Sap18</fullName>
    </recommendedName>
</protein>
<feature type="compositionally biased region" description="Gly residues" evidence="2">
    <location>
        <begin position="207"/>
        <end position="225"/>
    </location>
</feature>
<comment type="similarity">
    <text evidence="1">Belongs to the SAP18 family.</text>
</comment>
<accession>A0A2V5HQ73</accession>
<dbReference type="AlphaFoldDB" id="A0A2V5HQ73"/>
<dbReference type="InterPro" id="IPR010516">
    <property type="entry name" value="SAP18"/>
</dbReference>
<evidence type="ECO:0000256" key="1">
    <source>
        <dbReference type="ARBA" id="ARBA00009143"/>
    </source>
</evidence>
<reference evidence="3 4" key="1">
    <citation type="submission" date="2018-02" db="EMBL/GenBank/DDBJ databases">
        <title>The genomes of Aspergillus section Nigri reveals drivers in fungal speciation.</title>
        <authorList>
            <consortium name="DOE Joint Genome Institute"/>
            <person name="Vesth T.C."/>
            <person name="Nybo J."/>
            <person name="Theobald S."/>
            <person name="Brandl J."/>
            <person name="Frisvad J.C."/>
            <person name="Nielsen K.F."/>
            <person name="Lyhne E.K."/>
            <person name="Kogle M.E."/>
            <person name="Kuo A."/>
            <person name="Riley R."/>
            <person name="Clum A."/>
            <person name="Nolan M."/>
            <person name="Lipzen A."/>
            <person name="Salamov A."/>
            <person name="Henrissat B."/>
            <person name="Wiebenga A."/>
            <person name="De vries R.P."/>
            <person name="Grigoriev I.V."/>
            <person name="Mortensen U.H."/>
            <person name="Andersen M.R."/>
            <person name="Baker S.E."/>
        </authorList>
    </citation>
    <scope>NUCLEOTIDE SEQUENCE [LARGE SCALE GENOMIC DNA]</scope>
    <source>
        <strain evidence="3 4">CBS 115571</strain>
    </source>
</reference>
<evidence type="ECO:0000256" key="2">
    <source>
        <dbReference type="SAM" id="MobiDB-lite"/>
    </source>
</evidence>
<feature type="region of interest" description="Disordered" evidence="2">
    <location>
        <begin position="126"/>
        <end position="162"/>
    </location>
</feature>
<keyword evidence="4" id="KW-1185">Reference proteome</keyword>
<sequence>MSRQTTTPFHLKLFYRQSTYHPLSDFSPAPAGSAHPGDRTTTTPRGSLPAHHLQIYTWPTCSLRELAHLLTSTLPHLLPEVPIGTRLSFRLIYPDTKGAAMNLGDHGRGRYLAKEMGSVVIAPRGYEDADDVDGDGAGDHQEEKRDGEGGGGPGPRARAAAAGAFRMSGADAEKTLQDFRFVIGDYVDCAIVPPLEDGSVAPPPPVGAGGGGGVKRCGGSVGGWD</sequence>
<dbReference type="PANTHER" id="PTHR13082">
    <property type="entry name" value="SAP18"/>
    <property type="match status" value="1"/>
</dbReference>
<organism evidence="3 4">
    <name type="scientific">Aspergillus violaceofuscus (strain CBS 115571)</name>
    <dbReference type="NCBI Taxonomy" id="1450538"/>
    <lineage>
        <taxon>Eukaryota</taxon>
        <taxon>Fungi</taxon>
        <taxon>Dikarya</taxon>
        <taxon>Ascomycota</taxon>
        <taxon>Pezizomycotina</taxon>
        <taxon>Eurotiomycetes</taxon>
        <taxon>Eurotiomycetidae</taxon>
        <taxon>Eurotiales</taxon>
        <taxon>Aspergillaceae</taxon>
        <taxon>Aspergillus</taxon>
    </lineage>
</organism>
<feature type="compositionally biased region" description="Basic and acidic residues" evidence="2">
    <location>
        <begin position="137"/>
        <end position="148"/>
    </location>
</feature>
<dbReference type="Proteomes" id="UP000249829">
    <property type="component" value="Unassembled WGS sequence"/>
</dbReference>
<dbReference type="PANTHER" id="PTHR13082:SF0">
    <property type="entry name" value="HISTONE DEACETYLASE COMPLEX SUBUNIT SAP18"/>
    <property type="match status" value="1"/>
</dbReference>
<feature type="region of interest" description="Disordered" evidence="2">
    <location>
        <begin position="201"/>
        <end position="225"/>
    </location>
</feature>
<feature type="region of interest" description="Disordered" evidence="2">
    <location>
        <begin position="25"/>
        <end position="48"/>
    </location>
</feature>
<dbReference type="EMBL" id="KZ825104">
    <property type="protein sequence ID" value="PYI23753.1"/>
    <property type="molecule type" value="Genomic_DNA"/>
</dbReference>
<proteinExistence type="inferred from homology"/>
<dbReference type="InterPro" id="IPR042534">
    <property type="entry name" value="SAP18_sf"/>
</dbReference>
<dbReference type="OMA" id="SAHPGDR"/>
<evidence type="ECO:0000313" key="3">
    <source>
        <dbReference type="EMBL" id="PYI23753.1"/>
    </source>
</evidence>
<gene>
    <name evidence="3" type="ORF">BO99DRAFT_439598</name>
</gene>
<evidence type="ECO:0008006" key="5">
    <source>
        <dbReference type="Google" id="ProtNLM"/>
    </source>
</evidence>
<dbReference type="Gene3D" id="3.10.20.550">
    <property type="entry name" value="ASAP complex, SAP18 subunit"/>
    <property type="match status" value="1"/>
</dbReference>
<evidence type="ECO:0000313" key="4">
    <source>
        <dbReference type="Proteomes" id="UP000249829"/>
    </source>
</evidence>
<name>A0A2V5HQ73_ASPV1</name>
<dbReference type="GO" id="GO:0005634">
    <property type="term" value="C:nucleus"/>
    <property type="evidence" value="ECO:0007669"/>
    <property type="project" value="TreeGrafter"/>
</dbReference>
<dbReference type="Pfam" id="PF06487">
    <property type="entry name" value="SAP18"/>
    <property type="match status" value="1"/>
</dbReference>
<dbReference type="STRING" id="1450538.A0A2V5HQ73"/>